<comment type="caution">
    <text evidence="5">The sequence shown here is derived from an EMBL/GenBank/DDBJ whole genome shotgun (WGS) entry which is preliminary data.</text>
</comment>
<dbReference type="GO" id="GO:0008270">
    <property type="term" value="F:zinc ion binding"/>
    <property type="evidence" value="ECO:0007669"/>
    <property type="project" value="UniProtKB-KW"/>
</dbReference>
<dbReference type="InterPro" id="IPR001841">
    <property type="entry name" value="Znf_RING"/>
</dbReference>
<sequence length="133" mass="15077">MLLICILVVAMILEALTAKPIIPAPDQNISMRSNYLLKSSNYLIKRSLNDGESSSICTICQEPLPKNPWGWPDCNHPFHTDCARRWVHNKRDPPCPICKRPGGDLESKLNINETEKSVAQLKVGNNTKIYRFM</sequence>
<evidence type="ECO:0000259" key="3">
    <source>
        <dbReference type="PROSITE" id="PS50089"/>
    </source>
</evidence>
<evidence type="ECO:0000256" key="2">
    <source>
        <dbReference type="SAM" id="SignalP"/>
    </source>
</evidence>
<evidence type="ECO:0000256" key="1">
    <source>
        <dbReference type="PROSITE-ProRule" id="PRU00175"/>
    </source>
</evidence>
<reference evidence="6 7" key="1">
    <citation type="submission" date="2019-05" db="EMBL/GenBank/DDBJ databases">
        <title>Emergence of the Ug99 lineage of the wheat stem rust pathogen through somatic hybridization.</title>
        <authorList>
            <person name="Li F."/>
            <person name="Upadhyaya N.M."/>
            <person name="Sperschneider J."/>
            <person name="Matny O."/>
            <person name="Nguyen-Phuc H."/>
            <person name="Mago R."/>
            <person name="Raley C."/>
            <person name="Miller M.E."/>
            <person name="Silverstein K.A.T."/>
            <person name="Henningsen E."/>
            <person name="Hirsch C.D."/>
            <person name="Visser B."/>
            <person name="Pretorius Z.A."/>
            <person name="Steffenson B.J."/>
            <person name="Schwessinger B."/>
            <person name="Dodds P.N."/>
            <person name="Figueroa M."/>
        </authorList>
    </citation>
    <scope>NUCLEOTIDE SEQUENCE [LARGE SCALE GENOMIC DNA]</scope>
    <source>
        <strain evidence="4">21-0</strain>
        <strain evidence="5 7">Ug99</strain>
    </source>
</reference>
<dbReference type="Proteomes" id="UP000325313">
    <property type="component" value="Unassembled WGS sequence"/>
</dbReference>
<gene>
    <name evidence="4" type="ORF">PGT21_021823</name>
    <name evidence="5" type="ORF">PGTUg99_004345</name>
</gene>
<keyword evidence="2" id="KW-0732">Signal</keyword>
<evidence type="ECO:0000313" key="4">
    <source>
        <dbReference type="EMBL" id="KAA1085861.1"/>
    </source>
</evidence>
<dbReference type="EMBL" id="VSWC01000106">
    <property type="protein sequence ID" value="KAA1085861.1"/>
    <property type="molecule type" value="Genomic_DNA"/>
</dbReference>
<accession>A0A5B0NR65</accession>
<feature type="domain" description="RING-type" evidence="3">
    <location>
        <begin position="57"/>
        <end position="99"/>
    </location>
</feature>
<keyword evidence="1" id="KW-0863">Zinc-finger</keyword>
<dbReference type="Proteomes" id="UP000324748">
    <property type="component" value="Unassembled WGS sequence"/>
</dbReference>
<proteinExistence type="predicted"/>
<dbReference type="Gene3D" id="3.30.40.10">
    <property type="entry name" value="Zinc/RING finger domain, C3HC4 (zinc finger)"/>
    <property type="match status" value="1"/>
</dbReference>
<keyword evidence="1" id="KW-0479">Metal-binding</keyword>
<keyword evidence="6" id="KW-1185">Reference proteome</keyword>
<evidence type="ECO:0000313" key="5">
    <source>
        <dbReference type="EMBL" id="KAA1090379.1"/>
    </source>
</evidence>
<organism evidence="5 7">
    <name type="scientific">Puccinia graminis f. sp. tritici</name>
    <dbReference type="NCBI Taxonomy" id="56615"/>
    <lineage>
        <taxon>Eukaryota</taxon>
        <taxon>Fungi</taxon>
        <taxon>Dikarya</taxon>
        <taxon>Basidiomycota</taxon>
        <taxon>Pucciniomycotina</taxon>
        <taxon>Pucciniomycetes</taxon>
        <taxon>Pucciniales</taxon>
        <taxon>Pucciniaceae</taxon>
        <taxon>Puccinia</taxon>
    </lineage>
</organism>
<protein>
    <recommendedName>
        <fullName evidence="3">RING-type domain-containing protein</fullName>
    </recommendedName>
</protein>
<evidence type="ECO:0000313" key="6">
    <source>
        <dbReference type="Proteomes" id="UP000324748"/>
    </source>
</evidence>
<dbReference type="OrthoDB" id="1681166at2759"/>
<dbReference type="Pfam" id="PF13639">
    <property type="entry name" value="zf-RING_2"/>
    <property type="match status" value="1"/>
</dbReference>
<feature type="chain" id="PRO_5033473998" description="RING-type domain-containing protein" evidence="2">
    <location>
        <begin position="19"/>
        <end position="133"/>
    </location>
</feature>
<dbReference type="SMART" id="SM00184">
    <property type="entry name" value="RING"/>
    <property type="match status" value="1"/>
</dbReference>
<dbReference type="CDD" id="cd16448">
    <property type="entry name" value="RING-H2"/>
    <property type="match status" value="1"/>
</dbReference>
<keyword evidence="1" id="KW-0862">Zinc</keyword>
<dbReference type="EMBL" id="VDEP01000386">
    <property type="protein sequence ID" value="KAA1090379.1"/>
    <property type="molecule type" value="Genomic_DNA"/>
</dbReference>
<name>A0A5B0NR65_PUCGR</name>
<dbReference type="SUPFAM" id="SSF57850">
    <property type="entry name" value="RING/U-box"/>
    <property type="match status" value="1"/>
</dbReference>
<dbReference type="PROSITE" id="PS50089">
    <property type="entry name" value="ZF_RING_2"/>
    <property type="match status" value="1"/>
</dbReference>
<dbReference type="AlphaFoldDB" id="A0A5B0NR65"/>
<dbReference type="InterPro" id="IPR013083">
    <property type="entry name" value="Znf_RING/FYVE/PHD"/>
</dbReference>
<evidence type="ECO:0000313" key="7">
    <source>
        <dbReference type="Proteomes" id="UP000325313"/>
    </source>
</evidence>
<feature type="signal peptide" evidence="2">
    <location>
        <begin position="1"/>
        <end position="18"/>
    </location>
</feature>